<dbReference type="PANTHER" id="PTHR45786">
    <property type="entry name" value="DNA BINDING PROTEIN-LIKE"/>
    <property type="match status" value="1"/>
</dbReference>
<dbReference type="OrthoDB" id="7548730at2759"/>
<protein>
    <submittedName>
        <fullName evidence="4">Trichohyalin-like</fullName>
    </submittedName>
</protein>
<feature type="compositionally biased region" description="Basic and acidic residues" evidence="1">
    <location>
        <begin position="315"/>
        <end position="424"/>
    </location>
</feature>
<evidence type="ECO:0000313" key="4">
    <source>
        <dbReference type="WBParaSite" id="HPLM_0000098301-mRNA-1"/>
    </source>
</evidence>
<feature type="compositionally biased region" description="Polar residues" evidence="1">
    <location>
        <begin position="70"/>
        <end position="79"/>
    </location>
</feature>
<evidence type="ECO:0000256" key="1">
    <source>
        <dbReference type="SAM" id="MobiDB-lite"/>
    </source>
</evidence>
<proteinExistence type="predicted"/>
<dbReference type="EMBL" id="UZAF01001065">
    <property type="protein sequence ID" value="VDO07314.1"/>
    <property type="molecule type" value="Genomic_DNA"/>
</dbReference>
<name>A0A0N4VUL6_HAEPC</name>
<organism evidence="4">
    <name type="scientific">Haemonchus placei</name>
    <name type="common">Barber's pole worm</name>
    <dbReference type="NCBI Taxonomy" id="6290"/>
    <lineage>
        <taxon>Eukaryota</taxon>
        <taxon>Metazoa</taxon>
        <taxon>Ecdysozoa</taxon>
        <taxon>Nematoda</taxon>
        <taxon>Chromadorea</taxon>
        <taxon>Rhabditida</taxon>
        <taxon>Rhabditina</taxon>
        <taxon>Rhabditomorpha</taxon>
        <taxon>Strongyloidea</taxon>
        <taxon>Trichostrongylidae</taxon>
        <taxon>Haemonchus</taxon>
    </lineage>
</organism>
<dbReference type="STRING" id="6290.A0A0N4VUL6"/>
<dbReference type="OMA" id="DADRHKQ"/>
<sequence>MEAQEQTRSQMGHIKENPQESESQSALPQREAAHTEPAPSVESESAATDIRQDAVAQRRLRPRVRETVGLQRSGTQSVIARSRGRGTRTDAAPPEESGTVSADIRQDAGAQRRLRPSRRRGTRTDVAPPEESGTVSADIRQDAGAQGQLRPSRRRGTRTDVAPPEESGTVSADIRQDAGAQRQLRPSRRRGTRTDVAPPEESGTVSADIRQDVGAQRRLRPRVRVTVGPQSSVIQDSRIGSGRRETRTGAAPSEERDTALGGERQRSRRERESSGERAVRQQAEAERQRRRRERESSDERAVRQQTQAERQRKRREIESSEERAIRQQADVERQRGRRERESSEERAVRQQADVERQRGRRERESSEERAVRQQADVERQRGRRERESSEERRPRLRSDTERHRRARAEETSQERSVRLTSDVERHRRTRNRPSVLRGIALRSRFTDPGYLDCCELGRFNLNFFNDFPGGLRRLFVQQPNDSEEHQRIRRNFMENIRTFNSALAMASMGAQVDALRGRGPYCYRIHGQVCHRIGPLHPQEGEQRQYGQIYILDTEMAAQERLGNIRNVDCDPTLMRFLSELISNVN</sequence>
<dbReference type="WBParaSite" id="HPLM_0000098301-mRNA-1">
    <property type="protein sequence ID" value="HPLM_0000098301-mRNA-1"/>
    <property type="gene ID" value="HPLM_0000098301"/>
</dbReference>
<gene>
    <name evidence="2" type="ORF">HPLM_LOCUS984</name>
</gene>
<feature type="compositionally biased region" description="Basic and acidic residues" evidence="1">
    <location>
        <begin position="242"/>
        <end position="302"/>
    </location>
</feature>
<reference evidence="4" key="1">
    <citation type="submission" date="2017-02" db="UniProtKB">
        <authorList>
            <consortium name="WormBaseParasite"/>
        </authorList>
    </citation>
    <scope>IDENTIFICATION</scope>
</reference>
<evidence type="ECO:0000313" key="2">
    <source>
        <dbReference type="EMBL" id="VDO07314.1"/>
    </source>
</evidence>
<dbReference type="AlphaFoldDB" id="A0A0N4VUL6"/>
<accession>A0A0N4VUL6</accession>
<feature type="compositionally biased region" description="Polar residues" evidence="1">
    <location>
        <begin position="1"/>
        <end position="10"/>
    </location>
</feature>
<keyword evidence="3" id="KW-1185">Reference proteome</keyword>
<feature type="compositionally biased region" description="Basic residues" evidence="1">
    <location>
        <begin position="112"/>
        <end position="121"/>
    </location>
</feature>
<feature type="region of interest" description="Disordered" evidence="1">
    <location>
        <begin position="1"/>
        <end position="424"/>
    </location>
</feature>
<dbReference type="PANTHER" id="PTHR45786:SF74">
    <property type="entry name" value="ATP-DEPENDENT DNA HELICASE"/>
    <property type="match status" value="1"/>
</dbReference>
<reference evidence="2 3" key="2">
    <citation type="submission" date="2018-11" db="EMBL/GenBank/DDBJ databases">
        <authorList>
            <consortium name="Pathogen Informatics"/>
        </authorList>
    </citation>
    <scope>NUCLEOTIDE SEQUENCE [LARGE SCALE GENOMIC DNA]</scope>
    <source>
        <strain evidence="2 3">MHpl1</strain>
    </source>
</reference>
<dbReference type="Proteomes" id="UP000268014">
    <property type="component" value="Unassembled WGS sequence"/>
</dbReference>
<evidence type="ECO:0000313" key="3">
    <source>
        <dbReference type="Proteomes" id="UP000268014"/>
    </source>
</evidence>